<organism evidence="1 3">
    <name type="scientific">Candidatus Iainarchaeum sp</name>
    <dbReference type="NCBI Taxonomy" id="3101447"/>
    <lineage>
        <taxon>Archaea</taxon>
        <taxon>Candidatus Iainarchaeota</taxon>
        <taxon>Candidatus Iainarchaeia</taxon>
        <taxon>Candidatus Iainarchaeales</taxon>
        <taxon>Candidatus Iainarchaeaceae</taxon>
        <taxon>Candidatus Iainarchaeum</taxon>
    </lineage>
</organism>
<dbReference type="EMBL" id="DUGH01000050">
    <property type="protein sequence ID" value="HIH16171.1"/>
    <property type="molecule type" value="Genomic_DNA"/>
</dbReference>
<comment type="caution">
    <text evidence="1">The sequence shown here is derived from an EMBL/GenBank/DDBJ whole genome shotgun (WGS) entry which is preliminary data.</text>
</comment>
<accession>A0A7J4JEH4</accession>
<dbReference type="Proteomes" id="UP000564964">
    <property type="component" value="Unassembled WGS sequence"/>
</dbReference>
<dbReference type="Proteomes" id="UP000678237">
    <property type="component" value="Unassembled WGS sequence"/>
</dbReference>
<reference evidence="2" key="3">
    <citation type="submission" date="2021-05" db="EMBL/GenBank/DDBJ databases">
        <title>Protein family content uncovers lineage relationships and bacterial pathway maintenance mechanisms in DPANN archaea.</title>
        <authorList>
            <person name="Castelle C.J."/>
            <person name="Meheust R."/>
            <person name="Jaffe A.L."/>
            <person name="Seitz K."/>
            <person name="Gong X."/>
            <person name="Baker B.J."/>
            <person name="Banfield J.F."/>
        </authorList>
    </citation>
    <scope>NUCLEOTIDE SEQUENCE</scope>
    <source>
        <strain evidence="2">RIFCSPLOWO2_01_FULL_58_19</strain>
    </source>
</reference>
<evidence type="ECO:0000313" key="3">
    <source>
        <dbReference type="Proteomes" id="UP000564964"/>
    </source>
</evidence>
<dbReference type="EMBL" id="JAGVWE010000004">
    <property type="protein sequence ID" value="MBS3063286.1"/>
    <property type="molecule type" value="Genomic_DNA"/>
</dbReference>
<dbReference type="AlphaFoldDB" id="A0A7J4JEH4"/>
<evidence type="ECO:0000313" key="1">
    <source>
        <dbReference type="EMBL" id="HIH16171.1"/>
    </source>
</evidence>
<protein>
    <submittedName>
        <fullName evidence="1">Uncharacterized protein</fullName>
    </submittedName>
</protein>
<evidence type="ECO:0000313" key="2">
    <source>
        <dbReference type="EMBL" id="MBS3063286.1"/>
    </source>
</evidence>
<reference evidence="2" key="2">
    <citation type="submission" date="2021-03" db="EMBL/GenBank/DDBJ databases">
        <authorList>
            <person name="Jaffe A."/>
        </authorList>
    </citation>
    <scope>NUCLEOTIDE SEQUENCE</scope>
    <source>
        <strain evidence="2">RIFCSPLOWO2_01_FULL_58_19</strain>
    </source>
</reference>
<gene>
    <name evidence="1" type="ORF">HA252_02090</name>
    <name evidence="2" type="ORF">J4203_05440</name>
</gene>
<name>A0A7J4JEH4_9ARCH</name>
<reference evidence="3" key="1">
    <citation type="journal article" date="2020" name="bioRxiv">
        <title>A rank-normalized archaeal taxonomy based on genome phylogeny resolves widespread incomplete and uneven classifications.</title>
        <authorList>
            <person name="Rinke C."/>
            <person name="Chuvochina M."/>
            <person name="Mussig A.J."/>
            <person name="Chaumeil P.-A."/>
            <person name="Waite D.W."/>
            <person name="Whitman W.B."/>
            <person name="Parks D.H."/>
            <person name="Hugenholtz P."/>
        </authorList>
    </citation>
    <scope>NUCLEOTIDE SEQUENCE [LARGE SCALE GENOMIC DNA]</scope>
</reference>
<sequence>MHGIRGVNWSEETRCLLEDRIKRLKLLQELDELTKHSSLTEEDVIEIGRKIKAGVARRHGIRV</sequence>
<proteinExistence type="predicted"/>